<evidence type="ECO:0000256" key="2">
    <source>
        <dbReference type="SAM" id="MobiDB-lite"/>
    </source>
</evidence>
<feature type="compositionally biased region" description="Polar residues" evidence="2">
    <location>
        <begin position="161"/>
        <end position="175"/>
    </location>
</feature>
<feature type="compositionally biased region" description="Polar residues" evidence="2">
    <location>
        <begin position="1"/>
        <end position="25"/>
    </location>
</feature>
<gene>
    <name evidence="3" type="ORF">GNLVRS02_ARAD1D00792g</name>
</gene>
<feature type="compositionally biased region" description="Polar residues" evidence="2">
    <location>
        <begin position="183"/>
        <end position="195"/>
    </location>
</feature>
<evidence type="ECO:0000313" key="3">
    <source>
        <dbReference type="EMBL" id="CDP36971.1"/>
    </source>
</evidence>
<keyword evidence="1" id="KW-0175">Coiled coil</keyword>
<dbReference type="EMBL" id="HG937694">
    <property type="protein sequence ID" value="CDP36971.1"/>
    <property type="molecule type" value="Genomic_DNA"/>
</dbReference>
<feature type="region of interest" description="Disordered" evidence="2">
    <location>
        <begin position="141"/>
        <end position="203"/>
    </location>
</feature>
<proteinExistence type="predicted"/>
<dbReference type="AlphaFoldDB" id="A0A060TCM6"/>
<feature type="coiled-coil region" evidence="1">
    <location>
        <begin position="229"/>
        <end position="256"/>
    </location>
</feature>
<accession>A0A060TCM6</accession>
<feature type="region of interest" description="Disordered" evidence="2">
    <location>
        <begin position="1"/>
        <end position="126"/>
    </location>
</feature>
<protein>
    <submittedName>
        <fullName evidence="3">ARAD1D00792p</fullName>
    </submittedName>
</protein>
<feature type="compositionally biased region" description="Low complexity" evidence="2">
    <location>
        <begin position="93"/>
        <end position="108"/>
    </location>
</feature>
<evidence type="ECO:0000256" key="1">
    <source>
        <dbReference type="SAM" id="Coils"/>
    </source>
</evidence>
<feature type="compositionally biased region" description="Basic residues" evidence="2">
    <location>
        <begin position="82"/>
        <end position="92"/>
    </location>
</feature>
<organism evidence="3">
    <name type="scientific">Blastobotrys adeninivorans</name>
    <name type="common">Yeast</name>
    <name type="synonym">Arxula adeninivorans</name>
    <dbReference type="NCBI Taxonomy" id="409370"/>
    <lineage>
        <taxon>Eukaryota</taxon>
        <taxon>Fungi</taxon>
        <taxon>Dikarya</taxon>
        <taxon>Ascomycota</taxon>
        <taxon>Saccharomycotina</taxon>
        <taxon>Dipodascomycetes</taxon>
        <taxon>Dipodascales</taxon>
        <taxon>Trichomonascaceae</taxon>
        <taxon>Blastobotrys</taxon>
    </lineage>
</organism>
<reference evidence="3" key="2">
    <citation type="submission" date="2014-06" db="EMBL/GenBank/DDBJ databases">
        <title>The complete genome of Blastobotrys (Arxula) adeninivorans LS3 - a yeast of biotechnological interest.</title>
        <authorList>
            <person name="Kunze G."/>
            <person name="Gaillardin C."/>
            <person name="Czernicka M."/>
            <person name="Durrens P."/>
            <person name="Martin T."/>
            <person name="Boer E."/>
            <person name="Gabaldon T."/>
            <person name="Cruz J."/>
            <person name="Talla E."/>
            <person name="Marck C."/>
            <person name="Goffeau A."/>
            <person name="Barbe V."/>
            <person name="Baret P."/>
            <person name="Baronian K."/>
            <person name="Beier S."/>
            <person name="Bleykasten C."/>
            <person name="Bode R."/>
            <person name="Casaregola S."/>
            <person name="Despons L."/>
            <person name="Fairhead C."/>
            <person name="Giersberg M."/>
            <person name="Gierski P."/>
            <person name="Hahnel U."/>
            <person name="Hartmann A."/>
            <person name="Jankowska D."/>
            <person name="Jubin C."/>
            <person name="Jung P."/>
            <person name="Lafontaine I."/>
            <person name="Leh-Louis V."/>
            <person name="Lemaire M."/>
            <person name="Marcet-Houben M."/>
            <person name="Mascher M."/>
            <person name="Morel G."/>
            <person name="Richard G.-F."/>
            <person name="Riechen J."/>
            <person name="Sacerdot C."/>
            <person name="Sarkar A."/>
            <person name="Savel G."/>
            <person name="Schacherer J."/>
            <person name="Sherman D."/>
            <person name="Straub M.-L."/>
            <person name="Stein N."/>
            <person name="Thierry A."/>
            <person name="Trautwein-Schult A."/>
            <person name="Westhof E."/>
            <person name="Worch S."/>
            <person name="Dujon B."/>
            <person name="Souciet J.-L."/>
            <person name="Wincker P."/>
            <person name="Scholz U."/>
            <person name="Neuveglise N."/>
        </authorList>
    </citation>
    <scope>NUCLEOTIDE SEQUENCE</scope>
    <source>
        <strain evidence="3">LS3</strain>
    </source>
</reference>
<name>A0A060TCM6_BLAAD</name>
<sequence length="454" mass="50066">MAHSKSVSWHQSSDRGNGPGNSTKGSRYDLWPPLTIQEASSPQSHPHIYHNLPNGHEDAPLDNVTGPLFPVNAKTPSDPDHTHRRRLLRHKPSLSTDSLPLSSHSTLPRSHHHHDHTISSPIKRGRHHRSLISPAPIVFDQSADPFQSSSSPFDFQFPPHQRSTSGQSIRSTGRQFSEAGLSDWSQPSSRSSTASYDVMSPLTDDSGPLPSPYILSYPQPNLQDVFIALANKERQVLEARELLNTVEAELAQFKERWKSILTAPEVPVPRSPDGFEDYDNTQFSKSNRRSSLLYERPPSIYSTLGGNSGLGINGLYPENNGSDDTIQSQDEDVIYEELCKRLNEIDGAQSNSHAGQSNTTKVPDDTATASCEFNQLADTSLLGSLLGQLKTLLSLLFVRNGLRYILGIHPAPVERSVVGKVNRPRRRYPSVNRTYYSTAVRTCSSSSNGPGANP</sequence>
<feature type="compositionally biased region" description="Low complexity" evidence="2">
    <location>
        <begin position="141"/>
        <end position="159"/>
    </location>
</feature>
<reference evidence="3" key="1">
    <citation type="submission" date="2014-02" db="EMBL/GenBank/DDBJ databases">
        <authorList>
            <person name="Genoscope - CEA"/>
        </authorList>
    </citation>
    <scope>NUCLEOTIDE SEQUENCE</scope>
    <source>
        <strain evidence="3">LS3</strain>
    </source>
</reference>